<feature type="transmembrane region" description="Helical" evidence="12">
    <location>
        <begin position="286"/>
        <end position="308"/>
    </location>
</feature>
<keyword evidence="7" id="KW-0418">Kinase</keyword>
<dbReference type="Gene3D" id="6.10.340.10">
    <property type="match status" value="2"/>
</dbReference>
<dbReference type="OrthoDB" id="3647180at2"/>
<evidence type="ECO:0000256" key="6">
    <source>
        <dbReference type="ARBA" id="ARBA00022741"/>
    </source>
</evidence>
<feature type="transmembrane region" description="Helical" evidence="12">
    <location>
        <begin position="625"/>
        <end position="651"/>
    </location>
</feature>
<dbReference type="PROSITE" id="PS50885">
    <property type="entry name" value="HAMP"/>
    <property type="match status" value="2"/>
</dbReference>
<keyword evidence="5 12" id="KW-0812">Transmembrane</keyword>
<evidence type="ECO:0000256" key="4">
    <source>
        <dbReference type="ARBA" id="ARBA00022679"/>
    </source>
</evidence>
<keyword evidence="10" id="KW-0902">Two-component regulatory system</keyword>
<dbReference type="PANTHER" id="PTHR44936">
    <property type="entry name" value="SENSOR PROTEIN CREC"/>
    <property type="match status" value="1"/>
</dbReference>
<dbReference type="Pfam" id="PF00672">
    <property type="entry name" value="HAMP"/>
    <property type="match status" value="2"/>
</dbReference>
<dbReference type="RefSeq" id="WP_146359632.1">
    <property type="nucleotide sequence ID" value="NZ_VOBR01000039.1"/>
</dbReference>
<dbReference type="CDD" id="cd18773">
    <property type="entry name" value="PDC1_HK_sensor"/>
    <property type="match status" value="1"/>
</dbReference>
<evidence type="ECO:0000256" key="10">
    <source>
        <dbReference type="ARBA" id="ARBA00023012"/>
    </source>
</evidence>
<evidence type="ECO:0000313" key="15">
    <source>
        <dbReference type="Proteomes" id="UP000316639"/>
    </source>
</evidence>
<keyword evidence="15" id="KW-1185">Reference proteome</keyword>
<evidence type="ECO:0000256" key="9">
    <source>
        <dbReference type="ARBA" id="ARBA00022989"/>
    </source>
</evidence>
<keyword evidence="3" id="KW-0597">Phosphoprotein</keyword>
<name>A0A563EGV8_9PSEU</name>
<keyword evidence="4" id="KW-0808">Transferase</keyword>
<dbReference type="GO" id="GO:0004673">
    <property type="term" value="F:protein histidine kinase activity"/>
    <property type="evidence" value="ECO:0007669"/>
    <property type="project" value="UniProtKB-EC"/>
</dbReference>
<organism evidence="14 15">
    <name type="scientific">Lentzea tibetensis</name>
    <dbReference type="NCBI Taxonomy" id="2591470"/>
    <lineage>
        <taxon>Bacteria</taxon>
        <taxon>Bacillati</taxon>
        <taxon>Actinomycetota</taxon>
        <taxon>Actinomycetes</taxon>
        <taxon>Pseudonocardiales</taxon>
        <taxon>Pseudonocardiaceae</taxon>
        <taxon>Lentzea</taxon>
    </lineage>
</organism>
<reference evidence="14 15" key="1">
    <citation type="submission" date="2019-07" db="EMBL/GenBank/DDBJ databases">
        <title>Lentzea xizangensis sp. nov., isolated from Qinghai-Tibetan Plateau Soils.</title>
        <authorList>
            <person name="Huang J."/>
        </authorList>
    </citation>
    <scope>NUCLEOTIDE SEQUENCE [LARGE SCALE GENOMIC DNA]</scope>
    <source>
        <strain evidence="14 15">FXJ1.1311</strain>
    </source>
</reference>
<dbReference type="Proteomes" id="UP000316639">
    <property type="component" value="Unassembled WGS sequence"/>
</dbReference>
<keyword evidence="8" id="KW-0067">ATP-binding</keyword>
<feature type="domain" description="HAMP" evidence="13">
    <location>
        <begin position="305"/>
        <end position="357"/>
    </location>
</feature>
<keyword evidence="9 12" id="KW-1133">Transmembrane helix</keyword>
<feature type="transmembrane region" description="Helical" evidence="12">
    <location>
        <begin position="20"/>
        <end position="40"/>
    </location>
</feature>
<protein>
    <recommendedName>
        <fullName evidence="2">histidine kinase</fullName>
        <ecNumber evidence="2">2.7.13.3</ecNumber>
    </recommendedName>
</protein>
<comment type="catalytic activity">
    <reaction evidence="1">
        <text>ATP + protein L-histidine = ADP + protein N-phospho-L-histidine.</text>
        <dbReference type="EC" id="2.7.13.3"/>
    </reaction>
</comment>
<dbReference type="GO" id="GO:0016020">
    <property type="term" value="C:membrane"/>
    <property type="evidence" value="ECO:0007669"/>
    <property type="project" value="InterPro"/>
</dbReference>
<evidence type="ECO:0000256" key="12">
    <source>
        <dbReference type="SAM" id="Phobius"/>
    </source>
</evidence>
<dbReference type="AlphaFoldDB" id="A0A563EGV8"/>
<dbReference type="Gene3D" id="3.30.450.20">
    <property type="entry name" value="PAS domain"/>
    <property type="match status" value="1"/>
</dbReference>
<evidence type="ECO:0000256" key="1">
    <source>
        <dbReference type="ARBA" id="ARBA00000085"/>
    </source>
</evidence>
<dbReference type="EMBL" id="VOBR01000039">
    <property type="protein sequence ID" value="TWP45755.1"/>
    <property type="molecule type" value="Genomic_DNA"/>
</dbReference>
<feature type="region of interest" description="Disordered" evidence="11">
    <location>
        <begin position="471"/>
        <end position="494"/>
    </location>
</feature>
<dbReference type="SUPFAM" id="SSF158472">
    <property type="entry name" value="HAMP domain-like"/>
    <property type="match status" value="1"/>
</dbReference>
<keyword evidence="12" id="KW-0472">Membrane</keyword>
<comment type="caution">
    <text evidence="14">The sequence shown here is derived from an EMBL/GenBank/DDBJ whole genome shotgun (WGS) entry which is preliminary data.</text>
</comment>
<dbReference type="InterPro" id="IPR050980">
    <property type="entry name" value="2C_sensor_his_kinase"/>
</dbReference>
<dbReference type="EC" id="2.7.13.3" evidence="2"/>
<keyword evidence="6" id="KW-0547">Nucleotide-binding</keyword>
<sequence>MRRNVTQQVAEAGFPSGARVPLIVTMTTLVLLMAFCAIRLNGQQDGATIQVVARSHEWFADNLARSIGASVNEAVGDLTTAVKLYDVKPGRRNEQTIEFFAKNSPHTRGIAVVDRVSGGLLASAGEPVAIESLPIGDINEVSVRVVAGAHSGVQIVIADLLPGSDQLIVVSTELVVPATSVDALNLPETVLLSTSDGEVLRPRSATPVAGEPERSELVQRAATAAAAGTSGHLVGGSEPSADGRPTVPIVAFAPVATGNAKTRLGFSVLLVGATPEVADPPTSRGVLPLVTLTCVALLVLLLLGGALVRPVRRLRADALAIASGRLDQPVRTHRIDEVRRIAGAFERARRVQAGLPDEPPAARARLSARTAVVLAGVVLLVWASGVMVTLGRLEVQVPAQAVQITQSLATNTAAVLRRSLQQSLTDLRSFAALVTSTDPADLRPALDEITARNPRYRSVYVVDANGDIEARAGRTPLRPRQRPPRTRGLHQQNTSGRVPIVYASTPLADGQHVLIGELDVVKLAALVRQPGGIGRLVDGGLRTVAATVGYRAYEELTAEPLRRSVSKALHGESEPTVREVDGRMSVVASAAINGSSTTSELQWAVVIEQPVSRLPLPGNDVRRSAWLAALIAAVTVLCLLGWHLLVLVLPLRRLAATADRFAAGDRTTVIYPQRPDEIGTIARCLELCRQSVDRKGP</sequence>
<dbReference type="GO" id="GO:0000160">
    <property type="term" value="P:phosphorelay signal transduction system"/>
    <property type="evidence" value="ECO:0007669"/>
    <property type="project" value="UniProtKB-KW"/>
</dbReference>
<dbReference type="CDD" id="cd06225">
    <property type="entry name" value="HAMP"/>
    <property type="match status" value="1"/>
</dbReference>
<evidence type="ECO:0000256" key="7">
    <source>
        <dbReference type="ARBA" id="ARBA00022777"/>
    </source>
</evidence>
<evidence type="ECO:0000259" key="13">
    <source>
        <dbReference type="PROSITE" id="PS50885"/>
    </source>
</evidence>
<proteinExistence type="predicted"/>
<dbReference type="PANTHER" id="PTHR44936:SF9">
    <property type="entry name" value="SENSOR PROTEIN CREC"/>
    <property type="match status" value="1"/>
</dbReference>
<evidence type="ECO:0000256" key="5">
    <source>
        <dbReference type="ARBA" id="ARBA00022692"/>
    </source>
</evidence>
<evidence type="ECO:0000256" key="2">
    <source>
        <dbReference type="ARBA" id="ARBA00012438"/>
    </source>
</evidence>
<evidence type="ECO:0000256" key="8">
    <source>
        <dbReference type="ARBA" id="ARBA00022840"/>
    </source>
</evidence>
<evidence type="ECO:0000256" key="11">
    <source>
        <dbReference type="SAM" id="MobiDB-lite"/>
    </source>
</evidence>
<feature type="transmembrane region" description="Helical" evidence="12">
    <location>
        <begin position="371"/>
        <end position="390"/>
    </location>
</feature>
<dbReference type="GO" id="GO:0005524">
    <property type="term" value="F:ATP binding"/>
    <property type="evidence" value="ECO:0007669"/>
    <property type="project" value="UniProtKB-KW"/>
</dbReference>
<feature type="compositionally biased region" description="Basic residues" evidence="11">
    <location>
        <begin position="477"/>
        <end position="488"/>
    </location>
</feature>
<evidence type="ECO:0000256" key="3">
    <source>
        <dbReference type="ARBA" id="ARBA00022553"/>
    </source>
</evidence>
<gene>
    <name evidence="14" type="ORF">FKR81_38665</name>
</gene>
<accession>A0A563EGV8</accession>
<feature type="domain" description="HAMP" evidence="13">
    <location>
        <begin position="645"/>
        <end position="683"/>
    </location>
</feature>
<dbReference type="SMART" id="SM00304">
    <property type="entry name" value="HAMP"/>
    <property type="match status" value="2"/>
</dbReference>
<evidence type="ECO:0000313" key="14">
    <source>
        <dbReference type="EMBL" id="TWP45755.1"/>
    </source>
</evidence>
<dbReference type="InterPro" id="IPR003660">
    <property type="entry name" value="HAMP_dom"/>
</dbReference>